<name>A0A6L2NIA1_TANCI</name>
<keyword evidence="1" id="KW-0862">Zinc</keyword>
<feature type="compositionally biased region" description="Basic and acidic residues" evidence="2">
    <location>
        <begin position="126"/>
        <end position="136"/>
    </location>
</feature>
<proteinExistence type="predicted"/>
<protein>
    <recommendedName>
        <fullName evidence="3">CCHC-type domain-containing protein</fullName>
    </recommendedName>
</protein>
<evidence type="ECO:0000256" key="1">
    <source>
        <dbReference type="PROSITE-ProRule" id="PRU00047"/>
    </source>
</evidence>
<comment type="caution">
    <text evidence="4">The sequence shown here is derived from an EMBL/GenBank/DDBJ whole genome shotgun (WGS) entry which is preliminary data.</text>
</comment>
<evidence type="ECO:0000256" key="2">
    <source>
        <dbReference type="SAM" id="MobiDB-lite"/>
    </source>
</evidence>
<dbReference type="InterPro" id="IPR001878">
    <property type="entry name" value="Znf_CCHC"/>
</dbReference>
<dbReference type="Gene3D" id="4.10.60.10">
    <property type="entry name" value="Zinc finger, CCHC-type"/>
    <property type="match status" value="1"/>
</dbReference>
<dbReference type="AlphaFoldDB" id="A0A6L2NIA1"/>
<dbReference type="InterPro" id="IPR036875">
    <property type="entry name" value="Znf_CCHC_sf"/>
</dbReference>
<dbReference type="PROSITE" id="PS50158">
    <property type="entry name" value="ZF_CCHC"/>
    <property type="match status" value="1"/>
</dbReference>
<organism evidence="4">
    <name type="scientific">Tanacetum cinerariifolium</name>
    <name type="common">Dalmatian daisy</name>
    <name type="synonym">Chrysanthemum cinerariifolium</name>
    <dbReference type="NCBI Taxonomy" id="118510"/>
    <lineage>
        <taxon>Eukaryota</taxon>
        <taxon>Viridiplantae</taxon>
        <taxon>Streptophyta</taxon>
        <taxon>Embryophyta</taxon>
        <taxon>Tracheophyta</taxon>
        <taxon>Spermatophyta</taxon>
        <taxon>Magnoliopsida</taxon>
        <taxon>eudicotyledons</taxon>
        <taxon>Gunneridae</taxon>
        <taxon>Pentapetalae</taxon>
        <taxon>asterids</taxon>
        <taxon>campanulids</taxon>
        <taxon>Asterales</taxon>
        <taxon>Asteraceae</taxon>
        <taxon>Asteroideae</taxon>
        <taxon>Anthemideae</taxon>
        <taxon>Anthemidinae</taxon>
        <taxon>Tanacetum</taxon>
    </lineage>
</organism>
<feature type="domain" description="CCHC-type" evidence="3">
    <location>
        <begin position="214"/>
        <end position="229"/>
    </location>
</feature>
<feature type="region of interest" description="Disordered" evidence="2">
    <location>
        <begin position="126"/>
        <end position="151"/>
    </location>
</feature>
<reference evidence="4" key="1">
    <citation type="journal article" date="2019" name="Sci. Rep.">
        <title>Draft genome of Tanacetum cinerariifolium, the natural source of mosquito coil.</title>
        <authorList>
            <person name="Yamashiro T."/>
            <person name="Shiraishi A."/>
            <person name="Satake H."/>
            <person name="Nakayama K."/>
        </authorList>
    </citation>
    <scope>NUCLEOTIDE SEQUENCE</scope>
</reference>
<feature type="compositionally biased region" description="Low complexity" evidence="2">
    <location>
        <begin position="8"/>
        <end position="21"/>
    </location>
</feature>
<sequence>MAPKRTTRANPATTTTTTTTSVTDAQLEALIEQGIARALAVRDADRNTNGDDSHNSGTCARRTERELALLCVKMFPEESNKIERYIGGLPDMFHGSVVASKPKTMQEAIEMATELMDKKIHTFAERQTENKRKQDDNNNQAQQQPLKKQGVAIAYTVRPGEKKEYAKTLPLCNKCKFHHNGQCTVKYVNCKRVGHLTRECRSPAATNNHRNLICYQCGNQGHYRSNCPELKNQDHGNQARGNGAH</sequence>
<dbReference type="SUPFAM" id="SSF57756">
    <property type="entry name" value="Retrovirus zinc finger-like domains"/>
    <property type="match status" value="1"/>
</dbReference>
<gene>
    <name evidence="4" type="ORF">Tci_057177</name>
</gene>
<dbReference type="Pfam" id="PF00098">
    <property type="entry name" value="zf-CCHC"/>
    <property type="match status" value="1"/>
</dbReference>
<keyword evidence="1" id="KW-0863">Zinc-finger</keyword>
<keyword evidence="1" id="KW-0479">Metal-binding</keyword>
<dbReference type="EMBL" id="BKCJ010009058">
    <property type="protein sequence ID" value="GEU85199.1"/>
    <property type="molecule type" value="Genomic_DNA"/>
</dbReference>
<accession>A0A6L2NIA1</accession>
<dbReference type="GO" id="GO:0008270">
    <property type="term" value="F:zinc ion binding"/>
    <property type="evidence" value="ECO:0007669"/>
    <property type="project" value="UniProtKB-KW"/>
</dbReference>
<dbReference type="GO" id="GO:0003676">
    <property type="term" value="F:nucleic acid binding"/>
    <property type="evidence" value="ECO:0007669"/>
    <property type="project" value="InterPro"/>
</dbReference>
<evidence type="ECO:0000259" key="3">
    <source>
        <dbReference type="PROSITE" id="PS50158"/>
    </source>
</evidence>
<dbReference type="SMART" id="SM00343">
    <property type="entry name" value="ZnF_C2HC"/>
    <property type="match status" value="2"/>
</dbReference>
<evidence type="ECO:0000313" key="4">
    <source>
        <dbReference type="EMBL" id="GEU85199.1"/>
    </source>
</evidence>
<feature type="region of interest" description="Disordered" evidence="2">
    <location>
        <begin position="1"/>
        <end position="21"/>
    </location>
</feature>